<dbReference type="KEGG" id="hbi:HBZC1_02070"/>
<dbReference type="PANTHER" id="PTHR36926:SF1">
    <property type="entry name" value="COLICIN V PRODUCTION PROTEIN"/>
    <property type="match status" value="1"/>
</dbReference>
<reference evidence="7 8" key="1">
    <citation type="journal article" date="2011" name="J. Bacteriol.">
        <title>Genome sequence of Helicobacter bizzozeronii strain CIII-1, an isolate from human gastric mucosa.</title>
        <authorList>
            <person name="Schott T."/>
            <person name="Rossi M."/>
            <person name="Hanninen M.L."/>
        </authorList>
    </citation>
    <scope>NUCLEOTIDE SEQUENCE [LARGE SCALE GENOMIC DNA]</scope>
    <source>
        <strain evidence="7 8">CIII-1</strain>
    </source>
</reference>
<dbReference type="eggNOG" id="COG1286">
    <property type="taxonomic scope" value="Bacteria"/>
</dbReference>
<keyword evidence="3 6" id="KW-1133">Transmembrane helix</keyword>
<dbReference type="PANTHER" id="PTHR36926">
    <property type="entry name" value="COLICIN V PRODUCTION PROTEIN"/>
    <property type="match status" value="1"/>
</dbReference>
<keyword evidence="8" id="KW-1185">Reference proteome</keyword>
<evidence type="ECO:0000256" key="4">
    <source>
        <dbReference type="ARBA" id="ARBA00023136"/>
    </source>
</evidence>
<dbReference type="AlphaFoldDB" id="F8KR22"/>
<dbReference type="GO" id="GO:0009403">
    <property type="term" value="P:toxin biosynthetic process"/>
    <property type="evidence" value="ECO:0007669"/>
    <property type="project" value="InterPro"/>
</dbReference>
<dbReference type="InterPro" id="IPR052719">
    <property type="entry name" value="CvpA-like"/>
</dbReference>
<feature type="transmembrane region" description="Helical" evidence="6">
    <location>
        <begin position="76"/>
        <end position="99"/>
    </location>
</feature>
<evidence type="ECO:0000313" key="8">
    <source>
        <dbReference type="Proteomes" id="UP000008387"/>
    </source>
</evidence>
<feature type="compositionally biased region" description="Basic and acidic residues" evidence="5">
    <location>
        <begin position="148"/>
        <end position="159"/>
    </location>
</feature>
<dbReference type="InterPro" id="IPR003825">
    <property type="entry name" value="Colicin-V_CvpA"/>
</dbReference>
<gene>
    <name evidence="7" type="ordered locus">HBZC1_02070</name>
</gene>
<dbReference type="EMBL" id="FR871757">
    <property type="protein sequence ID" value="CCB79193.1"/>
    <property type="molecule type" value="Genomic_DNA"/>
</dbReference>
<evidence type="ECO:0000256" key="3">
    <source>
        <dbReference type="ARBA" id="ARBA00022989"/>
    </source>
</evidence>
<dbReference type="GO" id="GO:0016020">
    <property type="term" value="C:membrane"/>
    <property type="evidence" value="ECO:0007669"/>
    <property type="project" value="UniProtKB-SubCell"/>
</dbReference>
<keyword evidence="4 6" id="KW-0472">Membrane</keyword>
<dbReference type="Pfam" id="PF02674">
    <property type="entry name" value="Colicin_V"/>
    <property type="match status" value="1"/>
</dbReference>
<name>F8KR22_HELBC</name>
<accession>F8KR22</accession>
<dbReference type="Proteomes" id="UP000008387">
    <property type="component" value="Chromosome"/>
</dbReference>
<organism evidence="7 8">
    <name type="scientific">Helicobacter bizzozeronii (strain CIII-1)</name>
    <dbReference type="NCBI Taxonomy" id="1002804"/>
    <lineage>
        <taxon>Bacteria</taxon>
        <taxon>Pseudomonadati</taxon>
        <taxon>Campylobacterota</taxon>
        <taxon>Epsilonproteobacteria</taxon>
        <taxon>Campylobacterales</taxon>
        <taxon>Helicobacteraceae</taxon>
        <taxon>Helicobacter</taxon>
    </lineage>
</organism>
<keyword evidence="2 6" id="KW-0812">Transmembrane</keyword>
<evidence type="ECO:0000256" key="2">
    <source>
        <dbReference type="ARBA" id="ARBA00022692"/>
    </source>
</evidence>
<evidence type="ECO:0000256" key="1">
    <source>
        <dbReference type="ARBA" id="ARBA00004141"/>
    </source>
</evidence>
<comment type="subcellular location">
    <subcellularLocation>
        <location evidence="1">Membrane</location>
        <topology evidence="1">Multi-pass membrane protein</topology>
    </subcellularLocation>
</comment>
<dbReference type="RefSeq" id="WP_013889698.1">
    <property type="nucleotide sequence ID" value="NC_015674.1"/>
</dbReference>
<evidence type="ECO:0000313" key="7">
    <source>
        <dbReference type="EMBL" id="CCB79193.1"/>
    </source>
</evidence>
<proteinExistence type="predicted"/>
<feature type="region of interest" description="Disordered" evidence="5">
    <location>
        <begin position="146"/>
        <end position="173"/>
    </location>
</feature>
<feature type="transmembrane region" description="Helical" evidence="6">
    <location>
        <begin position="6"/>
        <end position="29"/>
    </location>
</feature>
<evidence type="ECO:0000256" key="5">
    <source>
        <dbReference type="SAM" id="MobiDB-lite"/>
    </source>
</evidence>
<dbReference type="STRING" id="1002804.HBZC1_02070"/>
<feature type="transmembrane region" description="Helical" evidence="6">
    <location>
        <begin position="41"/>
        <end position="64"/>
    </location>
</feature>
<evidence type="ECO:0000256" key="6">
    <source>
        <dbReference type="SAM" id="Phobius"/>
    </source>
</evidence>
<dbReference type="HOGENOM" id="CLU_092720_1_0_7"/>
<protein>
    <submittedName>
        <fullName evidence="7">Putative integral membrane protein</fullName>
    </submittedName>
</protein>
<sequence length="173" mass="19210">MIDEVAGLLGIVAGVYLASRFAGVAGAWFSKHLYHMPNDSIATLVGFVIVLASVWIAFLILGVFVSKLVNLSGLGIIDRVLGFIFSCTKMFLVFAFLTYGISKLSVMKDVDNYLRTHSQIYPYMQEIASHIMQLQEVREISKMIQPKNHADKPAEKPAKPQEPPTPPQEKITL</sequence>